<feature type="domain" description="SpaA-like prealbumin fold" evidence="1">
    <location>
        <begin position="125"/>
        <end position="199"/>
    </location>
</feature>
<evidence type="ECO:0000313" key="3">
    <source>
        <dbReference type="Proteomes" id="UP000050360"/>
    </source>
</evidence>
<protein>
    <recommendedName>
        <fullName evidence="1">SpaA-like prealbumin fold domain-containing protein</fullName>
    </recommendedName>
</protein>
<name>A0A0P8AE04_9EURY</name>
<gene>
    <name evidence="2" type="ORF">MPEBLZ_00232</name>
</gene>
<proteinExistence type="predicted"/>
<comment type="caution">
    <text evidence="2">The sequence shown here is derived from an EMBL/GenBank/DDBJ whole genome shotgun (WGS) entry which is preliminary data.</text>
</comment>
<evidence type="ECO:0000313" key="2">
    <source>
        <dbReference type="EMBL" id="KPQ45149.1"/>
    </source>
</evidence>
<dbReference type="EMBL" id="LKCM01000019">
    <property type="protein sequence ID" value="KPQ45149.1"/>
    <property type="molecule type" value="Genomic_DNA"/>
</dbReference>
<sequence length="319" mass="33832">MVLRNKTKLVLLSIAAITSLLMGNVFQVYAAPDQQKVPTLAVFVHVINDDGGAMSASDFAVTVTAKDPSPAIFSGTEKGTTVTMKNSEYKVTELAVKGYNVSYSPGCSGRINNNEAKTCVITNDDKASYLKVIKHVINDNGSTAIASDFGINVYGNNPNPGFFMGSETGTDVKIGMGYYSVNENGLPGYNPSYSPDCYGEINLGENKTCTITNDDIPTAQLVVIKHVINNDGGTASSSDFTMLVNGNNPSPGAFQGSETGTDVNIYPGWYDVYESYNNSQYGGSLSGDCSGYINPGETKTCTITNDDIPNIPLPPPPTP</sequence>
<organism evidence="2 3">
    <name type="scientific">Candidatus Methanoperedens nitratireducens</name>
    <dbReference type="NCBI Taxonomy" id="1392998"/>
    <lineage>
        <taxon>Archaea</taxon>
        <taxon>Methanobacteriati</taxon>
        <taxon>Methanobacteriota</taxon>
        <taxon>Stenosarchaea group</taxon>
        <taxon>Methanomicrobia</taxon>
        <taxon>Methanosarcinales</taxon>
        <taxon>ANME-2 cluster</taxon>
        <taxon>Candidatus Methanoperedentaceae</taxon>
        <taxon>Candidatus Methanoperedens</taxon>
    </lineage>
</organism>
<dbReference type="InterPro" id="IPR045826">
    <property type="entry name" value="SpaA_PFL_dom_2"/>
</dbReference>
<reference evidence="2 3" key="1">
    <citation type="submission" date="2015-09" db="EMBL/GenBank/DDBJ databases">
        <title>A metagenomics-based metabolic model of nitrate-dependent anaerobic oxidation of methane by Methanoperedens-like archaea.</title>
        <authorList>
            <person name="Arshad A."/>
            <person name="Speth D.R."/>
            <person name="De Graaf R.M."/>
            <person name="Op Den Camp H.J."/>
            <person name="Jetten M.S."/>
            <person name="Welte C.U."/>
        </authorList>
    </citation>
    <scope>NUCLEOTIDE SEQUENCE [LARGE SCALE GENOMIC DNA]</scope>
</reference>
<accession>A0A0P8AE04</accession>
<dbReference type="Pfam" id="PF19403">
    <property type="entry name" value="SpaA_2"/>
    <property type="match status" value="2"/>
</dbReference>
<feature type="domain" description="SpaA-like prealbumin fold" evidence="1">
    <location>
        <begin position="218"/>
        <end position="291"/>
    </location>
</feature>
<evidence type="ECO:0000259" key="1">
    <source>
        <dbReference type="Pfam" id="PF19403"/>
    </source>
</evidence>
<dbReference type="AlphaFoldDB" id="A0A0P8AE04"/>
<dbReference type="Proteomes" id="UP000050360">
    <property type="component" value="Unassembled WGS sequence"/>
</dbReference>